<keyword evidence="2" id="KW-0732">Signal</keyword>
<protein>
    <submittedName>
        <fullName evidence="4">Glycine-rich protein DC7.1-like isoform X1</fullName>
    </submittedName>
</protein>
<dbReference type="InterPro" id="IPR010800">
    <property type="entry name" value="GRP"/>
</dbReference>
<gene>
    <name evidence="4" type="primary">LOC115749015</name>
</gene>
<dbReference type="Proteomes" id="UP000827889">
    <property type="component" value="Chromosome 2"/>
</dbReference>
<dbReference type="Pfam" id="PF07172">
    <property type="entry name" value="GRP"/>
    <property type="match status" value="1"/>
</dbReference>
<evidence type="ECO:0000313" key="3">
    <source>
        <dbReference type="Proteomes" id="UP000827889"/>
    </source>
</evidence>
<evidence type="ECO:0000256" key="1">
    <source>
        <dbReference type="SAM" id="MobiDB-lite"/>
    </source>
</evidence>
<keyword evidence="3" id="KW-1185">Reference proteome</keyword>
<sequence length="87" mass="9492">MMKMASSRVLLLCGLLLAVVVLMVAQVSARDLAEMTQSQENVKDTHHGHGEHHHGGHEGHHHGGHHGHHHGCHHGGHPPEETEDVKN</sequence>
<feature type="region of interest" description="Disordered" evidence="1">
    <location>
        <begin position="36"/>
        <end position="87"/>
    </location>
</feature>
<dbReference type="RefSeq" id="XP_048130352.1">
    <property type="nucleotide sequence ID" value="XM_048274395.1"/>
</dbReference>
<evidence type="ECO:0000256" key="2">
    <source>
        <dbReference type="SAM" id="SignalP"/>
    </source>
</evidence>
<feature type="chain" id="PRO_5046884721" evidence="2">
    <location>
        <begin position="30"/>
        <end position="87"/>
    </location>
</feature>
<accession>A0ABM3H175</accession>
<feature type="compositionally biased region" description="Basic residues" evidence="1">
    <location>
        <begin position="49"/>
        <end position="76"/>
    </location>
</feature>
<evidence type="ECO:0000313" key="4">
    <source>
        <dbReference type="RefSeq" id="XP_048130352.1"/>
    </source>
</evidence>
<dbReference type="GeneID" id="115749015"/>
<reference evidence="3" key="1">
    <citation type="submission" date="2025-05" db="UniProtKB">
        <authorList>
            <consortium name="RefSeq"/>
        </authorList>
    </citation>
    <scope>NUCLEOTIDE SEQUENCE [LARGE SCALE GENOMIC DNA]</scope>
</reference>
<organism evidence="3 4">
    <name type="scientific">Rhodamnia argentea</name>
    <dbReference type="NCBI Taxonomy" id="178133"/>
    <lineage>
        <taxon>Eukaryota</taxon>
        <taxon>Viridiplantae</taxon>
        <taxon>Streptophyta</taxon>
        <taxon>Embryophyta</taxon>
        <taxon>Tracheophyta</taxon>
        <taxon>Spermatophyta</taxon>
        <taxon>Magnoliopsida</taxon>
        <taxon>eudicotyledons</taxon>
        <taxon>Gunneridae</taxon>
        <taxon>Pentapetalae</taxon>
        <taxon>rosids</taxon>
        <taxon>malvids</taxon>
        <taxon>Myrtales</taxon>
        <taxon>Myrtaceae</taxon>
        <taxon>Myrtoideae</taxon>
        <taxon>Myrteae</taxon>
        <taxon>Australasian group</taxon>
        <taxon>Rhodamnia</taxon>
    </lineage>
</organism>
<reference evidence="4" key="2">
    <citation type="submission" date="2025-08" db="UniProtKB">
        <authorList>
            <consortium name="RefSeq"/>
        </authorList>
    </citation>
    <scope>IDENTIFICATION</scope>
    <source>
        <tissue evidence="4">Leaf</tissue>
    </source>
</reference>
<feature type="signal peptide" evidence="2">
    <location>
        <begin position="1"/>
        <end position="29"/>
    </location>
</feature>
<feature type="compositionally biased region" description="Basic and acidic residues" evidence="1">
    <location>
        <begin position="77"/>
        <end position="87"/>
    </location>
</feature>
<proteinExistence type="predicted"/>
<name>A0ABM3H175_9MYRT</name>